<accession>A0A084Y4Y0</accession>
<feature type="region of interest" description="Disordered" evidence="1">
    <location>
        <begin position="1"/>
        <end position="61"/>
    </location>
</feature>
<dbReference type="STRING" id="1457154.CAPSK01_000487"/>
<proteinExistence type="predicted"/>
<dbReference type="InterPro" id="IPR021327">
    <property type="entry name" value="DUF2934"/>
</dbReference>
<gene>
    <name evidence="2" type="ORF">CAPSK01_000487</name>
</gene>
<comment type="caution">
    <text evidence="2">The sequence shown here is derived from an EMBL/GenBank/DDBJ whole genome shotgun (WGS) entry which is preliminary data.</text>
</comment>
<dbReference type="Proteomes" id="UP000019812">
    <property type="component" value="Unassembled WGS sequence"/>
</dbReference>
<organism evidence="2 3">
    <name type="scientific">Candidatus Accumulibacter vicinus</name>
    <dbReference type="NCBI Taxonomy" id="2954382"/>
    <lineage>
        <taxon>Bacteria</taxon>
        <taxon>Pseudomonadati</taxon>
        <taxon>Pseudomonadota</taxon>
        <taxon>Betaproteobacteria</taxon>
        <taxon>Candidatus Accumulibacter</taxon>
    </lineage>
</organism>
<evidence type="ECO:0000313" key="3">
    <source>
        <dbReference type="Proteomes" id="UP000019812"/>
    </source>
</evidence>
<name>A0A084Y4Y0_9PROT</name>
<protein>
    <recommendedName>
        <fullName evidence="4">DUF2934 domain-containing protein</fullName>
    </recommendedName>
</protein>
<reference evidence="2 3" key="1">
    <citation type="submission" date="2014-07" db="EMBL/GenBank/DDBJ databases">
        <title>Expanding our view of genomic diversity in Candidatus Accumulibacter clades.</title>
        <authorList>
            <person name="Skennerton C.T."/>
            <person name="Barr J.J."/>
            <person name="Slater F.R."/>
            <person name="Bond P.L."/>
            <person name="Tyson G.W."/>
        </authorList>
    </citation>
    <scope>NUCLEOTIDE SEQUENCE [LARGE SCALE GENOMIC DNA]</scope>
    <source>
        <strain evidence="3">SK-01</strain>
    </source>
</reference>
<feature type="compositionally biased region" description="Low complexity" evidence="1">
    <location>
        <begin position="9"/>
        <end position="52"/>
    </location>
</feature>
<dbReference type="EMBL" id="JDSS02000007">
    <property type="protein sequence ID" value="KFB69774.1"/>
    <property type="molecule type" value="Genomic_DNA"/>
</dbReference>
<dbReference type="RefSeq" id="WP_273702910.1">
    <property type="nucleotide sequence ID" value="NZ_JDSS02000007.1"/>
</dbReference>
<dbReference type="Pfam" id="PF11154">
    <property type="entry name" value="DUF2934"/>
    <property type="match status" value="1"/>
</dbReference>
<evidence type="ECO:0000256" key="1">
    <source>
        <dbReference type="SAM" id="MobiDB-lite"/>
    </source>
</evidence>
<evidence type="ECO:0000313" key="2">
    <source>
        <dbReference type="EMBL" id="KFB69774.1"/>
    </source>
</evidence>
<sequence length="134" mass="13842">MTEAKSTTKRAPAATKTTSTTATTSTAVKTPATRAATVKKPATTAAATAAPAPEKKTTAKPAVAPVAADIEILQSAPTECATPAAMPARPSPEDRYRMVQSAAYFIAEKDGFRGRDTDYWAQAEGEIAAQLGEA</sequence>
<dbReference type="AlphaFoldDB" id="A0A084Y4Y0"/>
<evidence type="ECO:0008006" key="4">
    <source>
        <dbReference type="Google" id="ProtNLM"/>
    </source>
</evidence>